<reference evidence="1 2" key="1">
    <citation type="submission" date="2019-08" db="EMBL/GenBank/DDBJ databases">
        <title>Genome sequence of Psychrobacter frigidicola ACAM304 (type strain).</title>
        <authorList>
            <person name="Bowman J.P."/>
        </authorList>
    </citation>
    <scope>NUCLEOTIDE SEQUENCE [LARGE SCALE GENOMIC DNA]</scope>
    <source>
        <strain evidence="1 2">ACAM 304</strain>
    </source>
</reference>
<evidence type="ECO:0000313" key="2">
    <source>
        <dbReference type="Proteomes" id="UP000321903"/>
    </source>
</evidence>
<dbReference type="PROSITE" id="PS51257">
    <property type="entry name" value="PROKAR_LIPOPROTEIN"/>
    <property type="match status" value="1"/>
</dbReference>
<keyword evidence="2" id="KW-1185">Reference proteome</keyword>
<dbReference type="AlphaFoldDB" id="A0A5C7A591"/>
<accession>A0A5C7A591</accession>
<dbReference type="OrthoDB" id="5889552at2"/>
<sequence length="115" mass="12623">MYKSLLVIPLIALISACSPSTIPKCSAPEVIDTIKEIANEEMAIQLGSETAEKFTYAINSIRTTDENDKTGAFECAAQLEIHANTNDNSTEIPITYTVEKTDDGQDFYVNVFGLR</sequence>
<comment type="caution">
    <text evidence="1">The sequence shown here is derived from an EMBL/GenBank/DDBJ whole genome shotgun (WGS) entry which is preliminary data.</text>
</comment>
<organism evidence="1 2">
    <name type="scientific">Psychrobacter frigidicola</name>
    <dbReference type="NCBI Taxonomy" id="45611"/>
    <lineage>
        <taxon>Bacteria</taxon>
        <taxon>Pseudomonadati</taxon>
        <taxon>Pseudomonadota</taxon>
        <taxon>Gammaproteobacteria</taxon>
        <taxon>Moraxellales</taxon>
        <taxon>Moraxellaceae</taxon>
        <taxon>Psychrobacter</taxon>
    </lineage>
</organism>
<name>A0A5C7A591_9GAMM</name>
<proteinExistence type="predicted"/>
<dbReference type="EMBL" id="VORZ01000001">
    <property type="protein sequence ID" value="TXD98358.1"/>
    <property type="molecule type" value="Genomic_DNA"/>
</dbReference>
<evidence type="ECO:0000313" key="1">
    <source>
        <dbReference type="EMBL" id="TXD98358.1"/>
    </source>
</evidence>
<evidence type="ECO:0008006" key="3">
    <source>
        <dbReference type="Google" id="ProtNLM"/>
    </source>
</evidence>
<protein>
    <recommendedName>
        <fullName evidence="3">Lipoprotein</fullName>
    </recommendedName>
</protein>
<dbReference type="Proteomes" id="UP000321903">
    <property type="component" value="Unassembled WGS sequence"/>
</dbReference>
<gene>
    <name evidence="1" type="ORF">ES754_05415</name>
</gene>
<dbReference type="RefSeq" id="WP_147222746.1">
    <property type="nucleotide sequence ID" value="NZ_CAJGYY010000001.1"/>
</dbReference>